<dbReference type="AlphaFoldDB" id="A0A2S9XK17"/>
<protein>
    <submittedName>
        <fullName evidence="1">Uncharacterized protein</fullName>
    </submittedName>
</protein>
<evidence type="ECO:0000313" key="1">
    <source>
        <dbReference type="EMBL" id="PRP93205.1"/>
    </source>
</evidence>
<accession>A0A2S9XK17</accession>
<proteinExistence type="predicted"/>
<sequence length="210" mass="23482">MARLTTGYIYNYWDDDSASDMEWEVAVRGKKLTFKQGPYGKRKVIDKAAFETEAEAAEAADAAAFQFVRPYAFGDVWNNLARSLKQLGDGPYTFTLEDGTTTEATVAHQAAADDVGFVVHRAFKLGNGDEVVYLWSFSDLDGLFVLRCSDGAPSVEEMSAATLPHADDGYEGLGRIEKLHRFREHVALETIGIQEWPQNEAWKKLFKRLS</sequence>
<gene>
    <name evidence="1" type="ORF">ENSA5_44720</name>
</gene>
<name>A0A2S9XK17_9BACT</name>
<keyword evidence="2" id="KW-1185">Reference proteome</keyword>
<dbReference type="Proteomes" id="UP000237968">
    <property type="component" value="Unassembled WGS sequence"/>
</dbReference>
<evidence type="ECO:0000313" key="2">
    <source>
        <dbReference type="Proteomes" id="UP000237968"/>
    </source>
</evidence>
<comment type="caution">
    <text evidence="1">The sequence shown here is derived from an EMBL/GenBank/DDBJ whole genome shotgun (WGS) entry which is preliminary data.</text>
</comment>
<dbReference type="EMBL" id="PVNK01000190">
    <property type="protein sequence ID" value="PRP93205.1"/>
    <property type="molecule type" value="Genomic_DNA"/>
</dbReference>
<organism evidence="1 2">
    <name type="scientific">Enhygromyxa salina</name>
    <dbReference type="NCBI Taxonomy" id="215803"/>
    <lineage>
        <taxon>Bacteria</taxon>
        <taxon>Pseudomonadati</taxon>
        <taxon>Myxococcota</taxon>
        <taxon>Polyangia</taxon>
        <taxon>Nannocystales</taxon>
        <taxon>Nannocystaceae</taxon>
        <taxon>Enhygromyxa</taxon>
    </lineage>
</organism>
<reference evidence="1 2" key="1">
    <citation type="submission" date="2018-03" db="EMBL/GenBank/DDBJ databases">
        <title>Draft Genome Sequences of the Obligatory Marine Myxobacteria Enhygromyxa salina SWB005.</title>
        <authorList>
            <person name="Poehlein A."/>
            <person name="Moghaddam J.A."/>
            <person name="Harms H."/>
            <person name="Alanjari M."/>
            <person name="Koenig G.M."/>
            <person name="Daniel R."/>
            <person name="Schaeberle T.F."/>
        </authorList>
    </citation>
    <scope>NUCLEOTIDE SEQUENCE [LARGE SCALE GENOMIC DNA]</scope>
    <source>
        <strain evidence="1 2">SWB005</strain>
    </source>
</reference>